<sequence>MPNNLQMLYFQTEQNNVCTRQLVGRPYQDYLPLNDGQLCARRPNHKGTCHGDSGGPLVVEEGNKFIQIGVVSWGVPCAKDYPDVFSSVHGNYNWIQSKIK</sequence>
<evidence type="ECO:0000256" key="2">
    <source>
        <dbReference type="ARBA" id="ARBA00022525"/>
    </source>
</evidence>
<dbReference type="Proteomes" id="UP001152562">
    <property type="component" value="Unassembled WGS sequence"/>
</dbReference>
<dbReference type="InterPro" id="IPR001254">
    <property type="entry name" value="Trypsin_dom"/>
</dbReference>
<evidence type="ECO:0000259" key="7">
    <source>
        <dbReference type="PROSITE" id="PS50240"/>
    </source>
</evidence>
<dbReference type="PROSITE" id="PS50240">
    <property type="entry name" value="TRYPSIN_DOM"/>
    <property type="match status" value="1"/>
</dbReference>
<protein>
    <recommendedName>
        <fullName evidence="7">Peptidase S1 domain-containing protein</fullName>
    </recommendedName>
</protein>
<comment type="caution">
    <text evidence="8">The sequence shown here is derived from an EMBL/GenBank/DDBJ whole genome shotgun (WGS) entry which is preliminary data.</text>
</comment>
<name>A0A9P0TMR2_PIEBR</name>
<dbReference type="InterPro" id="IPR051487">
    <property type="entry name" value="Ser/Thr_Proteases_Immune/Dev"/>
</dbReference>
<evidence type="ECO:0000256" key="1">
    <source>
        <dbReference type="ARBA" id="ARBA00004613"/>
    </source>
</evidence>
<comment type="similarity">
    <text evidence="6">Belongs to the peptidase S1 family. CLIP subfamily.</text>
</comment>
<evidence type="ECO:0000256" key="3">
    <source>
        <dbReference type="ARBA" id="ARBA00022729"/>
    </source>
</evidence>
<proteinExistence type="inferred from homology"/>
<keyword evidence="3" id="KW-0732">Signal</keyword>
<feature type="domain" description="Peptidase S1" evidence="7">
    <location>
        <begin position="1"/>
        <end position="100"/>
    </location>
</feature>
<keyword evidence="9" id="KW-1185">Reference proteome</keyword>
<evidence type="ECO:0000256" key="5">
    <source>
        <dbReference type="ARBA" id="ARBA00023180"/>
    </source>
</evidence>
<dbReference type="EMBL" id="CALOZG010000042">
    <property type="protein sequence ID" value="CAH4035091.1"/>
    <property type="molecule type" value="Genomic_DNA"/>
</dbReference>
<dbReference type="PANTHER" id="PTHR24256">
    <property type="entry name" value="TRYPTASE-RELATED"/>
    <property type="match status" value="1"/>
</dbReference>
<organism evidence="8 9">
    <name type="scientific">Pieris brassicae</name>
    <name type="common">White butterfly</name>
    <name type="synonym">Large white butterfly</name>
    <dbReference type="NCBI Taxonomy" id="7116"/>
    <lineage>
        <taxon>Eukaryota</taxon>
        <taxon>Metazoa</taxon>
        <taxon>Ecdysozoa</taxon>
        <taxon>Arthropoda</taxon>
        <taxon>Hexapoda</taxon>
        <taxon>Insecta</taxon>
        <taxon>Pterygota</taxon>
        <taxon>Neoptera</taxon>
        <taxon>Endopterygota</taxon>
        <taxon>Lepidoptera</taxon>
        <taxon>Glossata</taxon>
        <taxon>Ditrysia</taxon>
        <taxon>Papilionoidea</taxon>
        <taxon>Pieridae</taxon>
        <taxon>Pierinae</taxon>
        <taxon>Pieris</taxon>
    </lineage>
</organism>
<dbReference type="SUPFAM" id="SSF50494">
    <property type="entry name" value="Trypsin-like serine proteases"/>
    <property type="match status" value="1"/>
</dbReference>
<dbReference type="FunFam" id="2.40.10.10:FF:000054">
    <property type="entry name" value="Complement C1r subcomponent"/>
    <property type="match status" value="1"/>
</dbReference>
<keyword evidence="5" id="KW-0325">Glycoprotein</keyword>
<dbReference type="InterPro" id="IPR033116">
    <property type="entry name" value="TRYPSIN_SER"/>
</dbReference>
<dbReference type="GO" id="GO:0004252">
    <property type="term" value="F:serine-type endopeptidase activity"/>
    <property type="evidence" value="ECO:0007669"/>
    <property type="project" value="InterPro"/>
</dbReference>
<evidence type="ECO:0000313" key="9">
    <source>
        <dbReference type="Proteomes" id="UP001152562"/>
    </source>
</evidence>
<accession>A0A9P0TMR2</accession>
<comment type="subcellular location">
    <subcellularLocation>
        <location evidence="1">Secreted</location>
    </subcellularLocation>
</comment>
<dbReference type="Pfam" id="PF00089">
    <property type="entry name" value="Trypsin"/>
    <property type="match status" value="1"/>
</dbReference>
<gene>
    <name evidence="8" type="ORF">PIBRA_LOCUS11196</name>
</gene>
<dbReference type="GO" id="GO:0005576">
    <property type="term" value="C:extracellular region"/>
    <property type="evidence" value="ECO:0007669"/>
    <property type="project" value="UniProtKB-SubCell"/>
</dbReference>
<reference evidence="8" key="1">
    <citation type="submission" date="2022-05" db="EMBL/GenBank/DDBJ databases">
        <authorList>
            <person name="Okamura Y."/>
        </authorList>
    </citation>
    <scope>NUCLEOTIDE SEQUENCE</scope>
</reference>
<dbReference type="GO" id="GO:0006508">
    <property type="term" value="P:proteolysis"/>
    <property type="evidence" value="ECO:0007669"/>
    <property type="project" value="InterPro"/>
</dbReference>
<dbReference type="AlphaFoldDB" id="A0A9P0TMR2"/>
<dbReference type="InterPro" id="IPR043504">
    <property type="entry name" value="Peptidase_S1_PA_chymotrypsin"/>
</dbReference>
<evidence type="ECO:0000256" key="6">
    <source>
        <dbReference type="ARBA" id="ARBA00024195"/>
    </source>
</evidence>
<dbReference type="InterPro" id="IPR009003">
    <property type="entry name" value="Peptidase_S1_PA"/>
</dbReference>
<dbReference type="PROSITE" id="PS00135">
    <property type="entry name" value="TRYPSIN_SER"/>
    <property type="match status" value="1"/>
</dbReference>
<keyword evidence="4" id="KW-1015">Disulfide bond</keyword>
<evidence type="ECO:0000256" key="4">
    <source>
        <dbReference type="ARBA" id="ARBA00023157"/>
    </source>
</evidence>
<evidence type="ECO:0000313" key="8">
    <source>
        <dbReference type="EMBL" id="CAH4035091.1"/>
    </source>
</evidence>
<dbReference type="Gene3D" id="2.40.10.10">
    <property type="entry name" value="Trypsin-like serine proteases"/>
    <property type="match status" value="1"/>
</dbReference>
<keyword evidence="2" id="KW-0964">Secreted</keyword>